<proteinExistence type="predicted"/>
<name>Q5UZ35_HALMA</name>
<dbReference type="PaxDb" id="272569-rrnAC2698"/>
<dbReference type="EnsemblBacteria" id="AAV47468">
    <property type="protein sequence ID" value="AAV47468"/>
    <property type="gene ID" value="rrnAC2698"/>
</dbReference>
<dbReference type="STRING" id="272569.rrnAC2698"/>
<dbReference type="Pfam" id="PF24433">
    <property type="entry name" value="DUF7556"/>
    <property type="match status" value="1"/>
</dbReference>
<dbReference type="InterPro" id="IPR055978">
    <property type="entry name" value="DUF7556"/>
</dbReference>
<gene>
    <name evidence="1" type="ordered locus">rrnAC2698</name>
</gene>
<keyword evidence="2" id="KW-1185">Reference proteome</keyword>
<protein>
    <submittedName>
        <fullName evidence="1">Uncharacterized protein</fullName>
    </submittedName>
</protein>
<dbReference type="HOGENOM" id="CLU_194229_0_0_2"/>
<reference evidence="1 2" key="1">
    <citation type="journal article" date="2004" name="Genome Res.">
        <title>Genome sequence of Haloarcula marismortui: a halophilic archaeon from the Dead Sea.</title>
        <authorList>
            <person name="Baliga N.S."/>
            <person name="Bonneau R."/>
            <person name="Facciotti M.T."/>
            <person name="Pan M."/>
            <person name="Glusman G."/>
            <person name="Deutsch E.W."/>
            <person name="Shannon P."/>
            <person name="Chiu Y."/>
            <person name="Weng R.S."/>
            <person name="Gan R.R."/>
            <person name="Hung P."/>
            <person name="Date S.V."/>
            <person name="Marcotte E."/>
            <person name="Hood L."/>
            <person name="Ng W.V."/>
        </authorList>
    </citation>
    <scope>NUCLEOTIDE SEQUENCE [LARGE SCALE GENOMIC DNA]</scope>
    <source>
        <strain evidence="2">ATCC 43049 / DSM 3752 / JCM 8966 / VKM B-1809</strain>
    </source>
</reference>
<dbReference type="AlphaFoldDB" id="Q5UZ35"/>
<organism evidence="1 2">
    <name type="scientific">Haloarcula marismortui (strain ATCC 43049 / DSM 3752 / JCM 8966 / VKM B-1809)</name>
    <name type="common">Halobacterium marismortui</name>
    <dbReference type="NCBI Taxonomy" id="272569"/>
    <lineage>
        <taxon>Archaea</taxon>
        <taxon>Methanobacteriati</taxon>
        <taxon>Methanobacteriota</taxon>
        <taxon>Stenosarchaea group</taxon>
        <taxon>Halobacteria</taxon>
        <taxon>Halobacteriales</taxon>
        <taxon>Haloarculaceae</taxon>
        <taxon>Haloarcula</taxon>
    </lineage>
</organism>
<dbReference type="KEGG" id="hma:rrnAC2698"/>
<evidence type="ECO:0000313" key="1">
    <source>
        <dbReference type="EMBL" id="AAV47468.1"/>
    </source>
</evidence>
<dbReference type="Proteomes" id="UP000001169">
    <property type="component" value="Chromosome I"/>
</dbReference>
<dbReference type="eggNOG" id="arCOG06331">
    <property type="taxonomic scope" value="Archaea"/>
</dbReference>
<dbReference type="EMBL" id="AY596297">
    <property type="protein sequence ID" value="AAV47468.1"/>
    <property type="molecule type" value="Genomic_DNA"/>
</dbReference>
<accession>Q5UZ35</accession>
<evidence type="ECO:0000313" key="2">
    <source>
        <dbReference type="Proteomes" id="UP000001169"/>
    </source>
</evidence>
<dbReference type="PATRIC" id="fig|272569.17.peg.3283"/>
<sequence length="70" mass="7568">MGFAKFLYGCYILSCMESDTVAPVEMVADGDIMASVEEGPTDQFILADVTRDDAYLTTPLADAASLPAWR</sequence>